<dbReference type="Proteomes" id="UP000823775">
    <property type="component" value="Unassembled WGS sequence"/>
</dbReference>
<evidence type="ECO:0000259" key="1">
    <source>
        <dbReference type="Pfam" id="PF10536"/>
    </source>
</evidence>
<dbReference type="Pfam" id="PF10536">
    <property type="entry name" value="PMD"/>
    <property type="match status" value="1"/>
</dbReference>
<sequence>GTVFPDKSRCKLCLDYLIDMRNLNAMSTQAWGAATLSYLYNALCCASMASASDVCEFLSLLQEYFALYHRHSHMFIGNPEHVVEIGYQPLAGRREALAKGHERQYRVATTILNDLDRERRARRADGGRGGRRQADHQLVDEENIFAGAEENTTGIDDSGPSMKTAKVPYYPTFDVVVTSMKAQFVGYVTPTAAVFGFTQFSGSQYQGLGNASSFAPF</sequence>
<organism evidence="2 3">
    <name type="scientific">Datura stramonium</name>
    <name type="common">Jimsonweed</name>
    <name type="synonym">Common thornapple</name>
    <dbReference type="NCBI Taxonomy" id="4076"/>
    <lineage>
        <taxon>Eukaryota</taxon>
        <taxon>Viridiplantae</taxon>
        <taxon>Streptophyta</taxon>
        <taxon>Embryophyta</taxon>
        <taxon>Tracheophyta</taxon>
        <taxon>Spermatophyta</taxon>
        <taxon>Magnoliopsida</taxon>
        <taxon>eudicotyledons</taxon>
        <taxon>Gunneridae</taxon>
        <taxon>Pentapetalae</taxon>
        <taxon>asterids</taxon>
        <taxon>lamiids</taxon>
        <taxon>Solanales</taxon>
        <taxon>Solanaceae</taxon>
        <taxon>Solanoideae</taxon>
        <taxon>Datureae</taxon>
        <taxon>Datura</taxon>
    </lineage>
</organism>
<protein>
    <recommendedName>
        <fullName evidence="1">Aminotransferase-like plant mobile domain-containing protein</fullName>
    </recommendedName>
</protein>
<feature type="domain" description="Aminotransferase-like plant mobile" evidence="1">
    <location>
        <begin position="2"/>
        <end position="63"/>
    </location>
</feature>
<reference evidence="2 3" key="1">
    <citation type="journal article" date="2021" name="BMC Genomics">
        <title>Datura genome reveals duplications of psychoactive alkaloid biosynthetic genes and high mutation rate following tissue culture.</title>
        <authorList>
            <person name="Rajewski A."/>
            <person name="Carter-House D."/>
            <person name="Stajich J."/>
            <person name="Litt A."/>
        </authorList>
    </citation>
    <scope>NUCLEOTIDE SEQUENCE [LARGE SCALE GENOMIC DNA]</scope>
    <source>
        <strain evidence="2">AR-01</strain>
    </source>
</reference>
<comment type="caution">
    <text evidence="2">The sequence shown here is derived from an EMBL/GenBank/DDBJ whole genome shotgun (WGS) entry which is preliminary data.</text>
</comment>
<evidence type="ECO:0000313" key="2">
    <source>
        <dbReference type="EMBL" id="MCD9560787.1"/>
    </source>
</evidence>
<accession>A0ABS8URR7</accession>
<evidence type="ECO:0000313" key="3">
    <source>
        <dbReference type="Proteomes" id="UP000823775"/>
    </source>
</evidence>
<feature type="non-terminal residue" evidence="2">
    <location>
        <position position="1"/>
    </location>
</feature>
<dbReference type="InterPro" id="IPR019557">
    <property type="entry name" value="AminoTfrase-like_pln_mobile"/>
</dbReference>
<proteinExistence type="predicted"/>
<name>A0ABS8URR7_DATST</name>
<keyword evidence="3" id="KW-1185">Reference proteome</keyword>
<gene>
    <name evidence="2" type="ORF">HAX54_019582</name>
</gene>
<dbReference type="EMBL" id="JACEIK010002379">
    <property type="protein sequence ID" value="MCD9560787.1"/>
    <property type="molecule type" value="Genomic_DNA"/>
</dbReference>